<evidence type="ECO:0008006" key="5">
    <source>
        <dbReference type="Google" id="ProtNLM"/>
    </source>
</evidence>
<dbReference type="Pfam" id="PF13966">
    <property type="entry name" value="zf-RVT"/>
    <property type="match status" value="1"/>
</dbReference>
<evidence type="ECO:0000313" key="3">
    <source>
        <dbReference type="EMBL" id="KAL3642837.1"/>
    </source>
</evidence>
<dbReference type="InterPro" id="IPR002156">
    <property type="entry name" value="RNaseH_domain"/>
</dbReference>
<dbReference type="SUPFAM" id="SSF53098">
    <property type="entry name" value="Ribonuclease H-like"/>
    <property type="match status" value="1"/>
</dbReference>
<comment type="caution">
    <text evidence="3">The sequence shown here is derived from an EMBL/GenBank/DDBJ whole genome shotgun (WGS) entry which is preliminary data.</text>
</comment>
<dbReference type="InterPro" id="IPR012337">
    <property type="entry name" value="RNaseH-like_sf"/>
</dbReference>
<dbReference type="PANTHER" id="PTHR47074">
    <property type="entry name" value="BNAC02G40300D PROTEIN"/>
    <property type="match status" value="1"/>
</dbReference>
<dbReference type="CDD" id="cd06222">
    <property type="entry name" value="RNase_H_like"/>
    <property type="match status" value="1"/>
</dbReference>
<feature type="domain" description="RNase H type-1" evidence="1">
    <location>
        <begin position="587"/>
        <end position="707"/>
    </location>
</feature>
<dbReference type="AlphaFoldDB" id="A0ABD3DL97"/>
<dbReference type="InterPro" id="IPR044730">
    <property type="entry name" value="RNase_H-like_dom_plant"/>
</dbReference>
<evidence type="ECO:0000313" key="4">
    <source>
        <dbReference type="Proteomes" id="UP001632038"/>
    </source>
</evidence>
<organism evidence="3 4">
    <name type="scientific">Castilleja foliolosa</name>
    <dbReference type="NCBI Taxonomy" id="1961234"/>
    <lineage>
        <taxon>Eukaryota</taxon>
        <taxon>Viridiplantae</taxon>
        <taxon>Streptophyta</taxon>
        <taxon>Embryophyta</taxon>
        <taxon>Tracheophyta</taxon>
        <taxon>Spermatophyta</taxon>
        <taxon>Magnoliopsida</taxon>
        <taxon>eudicotyledons</taxon>
        <taxon>Gunneridae</taxon>
        <taxon>Pentapetalae</taxon>
        <taxon>asterids</taxon>
        <taxon>lamiids</taxon>
        <taxon>Lamiales</taxon>
        <taxon>Orobanchaceae</taxon>
        <taxon>Pedicularideae</taxon>
        <taxon>Castillejinae</taxon>
        <taxon>Castilleja</taxon>
    </lineage>
</organism>
<keyword evidence="4" id="KW-1185">Reference proteome</keyword>
<dbReference type="InterPro" id="IPR026960">
    <property type="entry name" value="RVT-Znf"/>
</dbReference>
<proteinExistence type="predicted"/>
<dbReference type="EMBL" id="JAVIJP010000016">
    <property type="protein sequence ID" value="KAL3642837.1"/>
    <property type="molecule type" value="Genomic_DNA"/>
</dbReference>
<accession>A0ABD3DL97</accession>
<reference evidence="4" key="1">
    <citation type="journal article" date="2024" name="IScience">
        <title>Strigolactones Initiate the Formation of Haustorium-like Structures in Castilleja.</title>
        <authorList>
            <person name="Buerger M."/>
            <person name="Peterson D."/>
            <person name="Chory J."/>
        </authorList>
    </citation>
    <scope>NUCLEOTIDE SEQUENCE [LARGE SCALE GENOMIC DNA]</scope>
</reference>
<sequence length="737" mass="83547">MKIIDTTAEDPSSFIGNSIKAKKIVLQLTNKIAKWNHNIISNETLKRKTYEFFDDAFVDEHRNSYAEYSDEGKVAAGPPEVELQILSARCPILDPTVFVCLHSTTHPFLYLLIDYFFPPALVSSSIKSFHSFTWISFTRRRDLNSFSTVLFDEQSFRASKTVLVKAVALAVPSYAMSVHLFPKGTCDKMDAHIRKFWWGTNANGNSFMPKCWDSICAPKSKGGLGFRRLNDMNRALIAKLAWYVLTNKDVLWVKLLNAKYLRGKNFPTDDIHSNNSSWLWKDISSCRDIIKKGAICTVNANSLVSIWKDPWIPSYPGFTPSLDNCPNAASLVFLKDLFDTNNLVWKLNVLSDTFTPDVVNEIVKIQISPENRPKTFLWSPSKSGNFSTKSVYLLSQCCRFTQPNQSNPFNWNNLWNSLLHNRHKLLVWKIVNNSLPCKAKLGSLFNLSNHDCVMCNSGVESLEHLFLICPYIQQVFFVSFWHFNLAKFAHLSIKDWLNLIFDKSNKLFNSLSERTEFQIFVVILFDWVWFNRNKIMHGGNALTVTKLTNLVSIKAKAHWLSVLHTLQAKPSSKLCWSPPASNWIKINMDSTFSNGDVYAGIVFRDDNGSLLLAASYQHNCIDSLAAECLAIWDACKLAENANCAKVIFESDCLTVISLINGTSNNNFWSADPVIFQIKRCWNGWPNWVFKFTPRRCNGAAHNLASWAAGCGFCGIIPLNNLPNSVFCDIGFPIVNSV</sequence>
<evidence type="ECO:0000259" key="2">
    <source>
        <dbReference type="Pfam" id="PF13966"/>
    </source>
</evidence>
<dbReference type="InterPro" id="IPR052929">
    <property type="entry name" value="RNase_H-like_EbsB-rel"/>
</dbReference>
<protein>
    <recommendedName>
        <fullName evidence="5">RNase H type-1 domain-containing protein</fullName>
    </recommendedName>
</protein>
<dbReference type="Proteomes" id="UP001632038">
    <property type="component" value="Unassembled WGS sequence"/>
</dbReference>
<gene>
    <name evidence="3" type="ORF">CASFOL_013652</name>
</gene>
<dbReference type="InterPro" id="IPR036397">
    <property type="entry name" value="RNaseH_sf"/>
</dbReference>
<dbReference type="Gene3D" id="3.30.420.10">
    <property type="entry name" value="Ribonuclease H-like superfamily/Ribonuclease H"/>
    <property type="match status" value="1"/>
</dbReference>
<feature type="domain" description="Reverse transcriptase zinc-binding" evidence="2">
    <location>
        <begin position="386"/>
        <end position="475"/>
    </location>
</feature>
<name>A0ABD3DL97_9LAMI</name>
<dbReference type="Pfam" id="PF13456">
    <property type="entry name" value="RVT_3"/>
    <property type="match status" value="1"/>
</dbReference>
<dbReference type="PANTHER" id="PTHR47074:SF11">
    <property type="entry name" value="REVERSE TRANSCRIPTASE-LIKE PROTEIN"/>
    <property type="match status" value="1"/>
</dbReference>
<evidence type="ECO:0000259" key="1">
    <source>
        <dbReference type="Pfam" id="PF13456"/>
    </source>
</evidence>